<evidence type="ECO:0000259" key="9">
    <source>
        <dbReference type="Pfam" id="PF12704"/>
    </source>
</evidence>
<comment type="subcellular location">
    <subcellularLocation>
        <location evidence="1">Cell membrane</location>
        <topology evidence="1">Multi-pass membrane protein</topology>
    </subcellularLocation>
</comment>
<dbReference type="GO" id="GO:0022857">
    <property type="term" value="F:transmembrane transporter activity"/>
    <property type="evidence" value="ECO:0007669"/>
    <property type="project" value="TreeGrafter"/>
</dbReference>
<gene>
    <name evidence="10" type="ORF">IWA51_01165</name>
</gene>
<dbReference type="InterPro" id="IPR025857">
    <property type="entry name" value="MacB_PCD"/>
</dbReference>
<keyword evidence="11" id="KW-1185">Reference proteome</keyword>
<dbReference type="PANTHER" id="PTHR30572:SF4">
    <property type="entry name" value="ABC TRANSPORTER PERMEASE YTRF"/>
    <property type="match status" value="1"/>
</dbReference>
<evidence type="ECO:0000313" key="10">
    <source>
        <dbReference type="EMBL" id="QQA01264.1"/>
    </source>
</evidence>
<dbReference type="RefSeq" id="WP_177528137.1">
    <property type="nucleotide sequence ID" value="NZ_CBCSHE010000013.1"/>
</dbReference>
<feature type="transmembrane region" description="Helical" evidence="7">
    <location>
        <begin position="20"/>
        <end position="40"/>
    </location>
</feature>
<comment type="similarity">
    <text evidence="6">Belongs to the ABC-4 integral membrane protein family.</text>
</comment>
<feature type="transmembrane region" description="Helical" evidence="7">
    <location>
        <begin position="356"/>
        <end position="379"/>
    </location>
</feature>
<keyword evidence="5 7" id="KW-0472">Membrane</keyword>
<dbReference type="Proteomes" id="UP000595224">
    <property type="component" value="Chromosome"/>
</dbReference>
<dbReference type="KEGG" id="tper:IWA51_01165"/>
<keyword evidence="2" id="KW-1003">Cell membrane</keyword>
<evidence type="ECO:0000256" key="2">
    <source>
        <dbReference type="ARBA" id="ARBA00022475"/>
    </source>
</evidence>
<keyword evidence="4 7" id="KW-1133">Transmembrane helix</keyword>
<dbReference type="AlphaFoldDB" id="A0A7T3RDQ8"/>
<name>A0A7T3RDQ8_9SPIR</name>
<feature type="domain" description="MacB-like periplasmic core" evidence="9">
    <location>
        <begin position="19"/>
        <end position="240"/>
    </location>
</feature>
<evidence type="ECO:0000256" key="3">
    <source>
        <dbReference type="ARBA" id="ARBA00022692"/>
    </source>
</evidence>
<evidence type="ECO:0000256" key="4">
    <source>
        <dbReference type="ARBA" id="ARBA00022989"/>
    </source>
</evidence>
<dbReference type="Pfam" id="PF02687">
    <property type="entry name" value="FtsX"/>
    <property type="match status" value="1"/>
</dbReference>
<dbReference type="InterPro" id="IPR050250">
    <property type="entry name" value="Macrolide_Exporter_MacB"/>
</dbReference>
<evidence type="ECO:0000256" key="5">
    <source>
        <dbReference type="ARBA" id="ARBA00023136"/>
    </source>
</evidence>
<organism evidence="10 11">
    <name type="scientific">Treponema peruense</name>
    <dbReference type="NCBI Taxonomy" id="2787628"/>
    <lineage>
        <taxon>Bacteria</taxon>
        <taxon>Pseudomonadati</taxon>
        <taxon>Spirochaetota</taxon>
        <taxon>Spirochaetia</taxon>
        <taxon>Spirochaetales</taxon>
        <taxon>Treponemataceae</taxon>
        <taxon>Treponema</taxon>
    </lineage>
</organism>
<dbReference type="PANTHER" id="PTHR30572">
    <property type="entry name" value="MEMBRANE COMPONENT OF TRANSPORTER-RELATED"/>
    <property type="match status" value="1"/>
</dbReference>
<proteinExistence type="inferred from homology"/>
<dbReference type="Pfam" id="PF12704">
    <property type="entry name" value="MacB_PCD"/>
    <property type="match status" value="1"/>
</dbReference>
<evidence type="ECO:0000256" key="7">
    <source>
        <dbReference type="SAM" id="Phobius"/>
    </source>
</evidence>
<sequence>MIEDFLNAISNFRRNKTRTFLSLLGIIIGVASVIVIMSMGQSSSQEIEGTFGSSGLDMVSITKGFFRRNRSAVTINFDEEFREELFGEIEGIKKIWYENNLSATVSYDQTSASASCTAVETGYMQTFGMQLEYGDYFSVTDDVMGQQKIILGSDIASTLFPNGDALGKYVLVVTNKVRFSFEVTGVLKEQNSGMENTTSSCYIPRGFYEKKISPNPKASTVMVQAISKSRTTKLLEEIETYCTKKTGTEGSVNVMSMQAMIEQIQTIQKSISVMLSAIAAISLLVGGIGIMNIMIVTVTERRQEIGIRKALGAKPSIIRRQFLIESASISLLGGIIGIIFGIIVSFVIEYVRSQSFIISLESCIVAFVFSVFVGIFFGLSPASKAAKLDPVVALSGE</sequence>
<keyword evidence="3 7" id="KW-0812">Transmembrane</keyword>
<reference evidence="10 11" key="1">
    <citation type="submission" date="2020-11" db="EMBL/GenBank/DDBJ databases">
        <title>Treponema Peruensis nv. sp., first commensal Treponema isolated from human feces.</title>
        <authorList>
            <person name="Belkhou C."/>
            <person name="Raes J."/>
        </authorList>
    </citation>
    <scope>NUCLEOTIDE SEQUENCE [LARGE SCALE GENOMIC DNA]</scope>
    <source>
        <strain evidence="10 11">RCC2812</strain>
    </source>
</reference>
<dbReference type="GO" id="GO:0005886">
    <property type="term" value="C:plasma membrane"/>
    <property type="evidence" value="ECO:0007669"/>
    <property type="project" value="UniProtKB-SubCell"/>
</dbReference>
<evidence type="ECO:0000256" key="6">
    <source>
        <dbReference type="ARBA" id="ARBA00038076"/>
    </source>
</evidence>
<evidence type="ECO:0000313" key="11">
    <source>
        <dbReference type="Proteomes" id="UP000595224"/>
    </source>
</evidence>
<evidence type="ECO:0000256" key="1">
    <source>
        <dbReference type="ARBA" id="ARBA00004651"/>
    </source>
</evidence>
<feature type="transmembrane region" description="Helical" evidence="7">
    <location>
        <begin position="329"/>
        <end position="350"/>
    </location>
</feature>
<feature type="transmembrane region" description="Helical" evidence="7">
    <location>
        <begin position="273"/>
        <end position="299"/>
    </location>
</feature>
<accession>A0A7T3RDQ8</accession>
<feature type="domain" description="ABC3 transporter permease C-terminal" evidence="8">
    <location>
        <begin position="277"/>
        <end position="390"/>
    </location>
</feature>
<evidence type="ECO:0000259" key="8">
    <source>
        <dbReference type="Pfam" id="PF02687"/>
    </source>
</evidence>
<dbReference type="InterPro" id="IPR003838">
    <property type="entry name" value="ABC3_permease_C"/>
</dbReference>
<dbReference type="EMBL" id="CP064936">
    <property type="protein sequence ID" value="QQA01264.1"/>
    <property type="molecule type" value="Genomic_DNA"/>
</dbReference>
<protein>
    <submittedName>
        <fullName evidence="10">ABC transporter permease</fullName>
    </submittedName>
</protein>